<gene>
    <name evidence="13" type="primary">cca</name>
    <name evidence="13" type="ordered locus">Gbem_2894</name>
</gene>
<dbReference type="HOGENOM" id="CLU_015961_1_1_7"/>
<keyword evidence="5" id="KW-0479">Metal-binding</keyword>
<evidence type="ECO:0000256" key="9">
    <source>
        <dbReference type="ARBA" id="ARBA00022842"/>
    </source>
</evidence>
<evidence type="ECO:0000256" key="1">
    <source>
        <dbReference type="ARBA" id="ARBA00001946"/>
    </source>
</evidence>
<reference evidence="13 14" key="2">
    <citation type="journal article" date="2010" name="BMC Genomics">
        <title>The genome of Geobacter bemidjiensis, exemplar for the subsurface clade of Geobacter species that predominate in Fe(III)-reducing subsurface environments.</title>
        <authorList>
            <person name="Aklujkar M."/>
            <person name="Young N.D."/>
            <person name="Holmes D."/>
            <person name="Chavan M."/>
            <person name="Risso C."/>
            <person name="Kiss H.E."/>
            <person name="Han C.S."/>
            <person name="Land M.L."/>
            <person name="Lovley D.R."/>
        </authorList>
    </citation>
    <scope>NUCLEOTIDE SEQUENCE [LARGE SCALE GENOMIC DNA]</scope>
    <source>
        <strain evidence="14">ATCC BAA-1014 / DSM 16622 / JCM 12645 / Bem</strain>
    </source>
</reference>
<dbReference type="SUPFAM" id="SSF81301">
    <property type="entry name" value="Nucleotidyltransferase"/>
    <property type="match status" value="1"/>
</dbReference>
<dbReference type="Pfam" id="PF01966">
    <property type="entry name" value="HD"/>
    <property type="match status" value="1"/>
</dbReference>
<keyword evidence="8" id="KW-0067">ATP-binding</keyword>
<dbReference type="Pfam" id="PF01743">
    <property type="entry name" value="PolyA_pol"/>
    <property type="match status" value="2"/>
</dbReference>
<evidence type="ECO:0000256" key="8">
    <source>
        <dbReference type="ARBA" id="ARBA00022840"/>
    </source>
</evidence>
<evidence type="ECO:0000256" key="11">
    <source>
        <dbReference type="RuleBase" id="RU003953"/>
    </source>
</evidence>
<dbReference type="InterPro" id="IPR043519">
    <property type="entry name" value="NT_sf"/>
</dbReference>
<keyword evidence="7" id="KW-0692">RNA repair</keyword>
<keyword evidence="14" id="KW-1185">Reference proteome</keyword>
<dbReference type="PANTHER" id="PTHR47545">
    <property type="entry name" value="MULTIFUNCTIONAL CCA PROTEIN"/>
    <property type="match status" value="1"/>
</dbReference>
<dbReference type="InterPro" id="IPR032828">
    <property type="entry name" value="PolyA_RNA-bd"/>
</dbReference>
<dbReference type="AlphaFoldDB" id="B5EIU2"/>
<evidence type="ECO:0000256" key="2">
    <source>
        <dbReference type="ARBA" id="ARBA00022679"/>
    </source>
</evidence>
<dbReference type="InterPro" id="IPR002646">
    <property type="entry name" value="PolA_pol_head_dom"/>
</dbReference>
<evidence type="ECO:0000259" key="12">
    <source>
        <dbReference type="PROSITE" id="PS51831"/>
    </source>
</evidence>
<dbReference type="GO" id="GO:0046872">
    <property type="term" value="F:metal ion binding"/>
    <property type="evidence" value="ECO:0007669"/>
    <property type="project" value="UniProtKB-KW"/>
</dbReference>
<dbReference type="eggNOG" id="COG0617">
    <property type="taxonomic scope" value="Bacteria"/>
</dbReference>
<dbReference type="GO" id="GO:0005524">
    <property type="term" value="F:ATP binding"/>
    <property type="evidence" value="ECO:0007669"/>
    <property type="project" value="UniProtKB-KW"/>
</dbReference>
<keyword evidence="6" id="KW-0547">Nucleotide-binding</keyword>
<sequence length="399" mass="44791">MDALILRLKKFFPASLHSRIFLTGGMVRDFLLGVACQDVDLAAAVTAAELASLGFRLVESKSTPNIYFSYRQEFGKIEVTRLESVEELTSDLFRRDFRVNAMAMSLDGALIDPLHGKADLEQRILSACTQTSITDDPLRIFRALRFECEGWHLDREAEALLVSLDWSDAFAAIPVERFSQEMLKALAKPEPAHFFRRMVEFEAGRNYLPEIFEMQQVIAGPPQHHPEGDLFTHSMQTLERMAALTDDVTGRFCALFHDLGKLYTPKDQHPKHHGHDALGASAADAFCKRLRLPSALQRALKATSKLHDTANKWEELRDSTKIRLAVDAVKGGIAEFLPLQVAADCGGKMPGWDEALRVAALNAAQLGIGREMLDNKEVPPEKLQQIIMQLRVEELRRSR</sequence>
<dbReference type="Gene3D" id="3.30.460.10">
    <property type="entry name" value="Beta Polymerase, domain 2"/>
    <property type="match status" value="1"/>
</dbReference>
<dbReference type="Proteomes" id="UP000008825">
    <property type="component" value="Chromosome"/>
</dbReference>
<organism evidence="13 14">
    <name type="scientific">Citrifermentans bemidjiense (strain ATCC BAA-1014 / DSM 16622 / JCM 12645 / Bem)</name>
    <name type="common">Geobacter bemidjiensis</name>
    <dbReference type="NCBI Taxonomy" id="404380"/>
    <lineage>
        <taxon>Bacteria</taxon>
        <taxon>Pseudomonadati</taxon>
        <taxon>Thermodesulfobacteriota</taxon>
        <taxon>Desulfuromonadia</taxon>
        <taxon>Geobacterales</taxon>
        <taxon>Geobacteraceae</taxon>
        <taxon>Citrifermentans</taxon>
    </lineage>
</organism>
<accession>B5EIU2</accession>
<comment type="cofactor">
    <cofactor evidence="1">
        <name>Mg(2+)</name>
        <dbReference type="ChEBI" id="CHEBI:18420"/>
    </cofactor>
</comment>
<dbReference type="SUPFAM" id="SSF81891">
    <property type="entry name" value="Poly A polymerase C-terminal region-like"/>
    <property type="match status" value="1"/>
</dbReference>
<proteinExistence type="inferred from homology"/>
<dbReference type="GO" id="GO:0016779">
    <property type="term" value="F:nucleotidyltransferase activity"/>
    <property type="evidence" value="ECO:0007669"/>
    <property type="project" value="UniProtKB-KW"/>
</dbReference>
<evidence type="ECO:0000256" key="6">
    <source>
        <dbReference type="ARBA" id="ARBA00022741"/>
    </source>
</evidence>
<dbReference type="EMBL" id="CP001124">
    <property type="protein sequence ID" value="ACH39897.1"/>
    <property type="molecule type" value="Genomic_DNA"/>
</dbReference>
<dbReference type="GO" id="GO:0003723">
    <property type="term" value="F:RNA binding"/>
    <property type="evidence" value="ECO:0007669"/>
    <property type="project" value="UniProtKB-KW"/>
</dbReference>
<evidence type="ECO:0000256" key="5">
    <source>
        <dbReference type="ARBA" id="ARBA00022723"/>
    </source>
</evidence>
<dbReference type="GO" id="GO:0042245">
    <property type="term" value="P:RNA repair"/>
    <property type="evidence" value="ECO:0007669"/>
    <property type="project" value="UniProtKB-KW"/>
</dbReference>
<evidence type="ECO:0000313" key="13">
    <source>
        <dbReference type="EMBL" id="ACH39897.1"/>
    </source>
</evidence>
<dbReference type="InterPro" id="IPR006674">
    <property type="entry name" value="HD_domain"/>
</dbReference>
<evidence type="ECO:0000313" key="14">
    <source>
        <dbReference type="Proteomes" id="UP000008825"/>
    </source>
</evidence>
<evidence type="ECO:0000256" key="4">
    <source>
        <dbReference type="ARBA" id="ARBA00022695"/>
    </source>
</evidence>
<evidence type="ECO:0000256" key="10">
    <source>
        <dbReference type="ARBA" id="ARBA00022884"/>
    </source>
</evidence>
<keyword evidence="2 11" id="KW-0808">Transferase</keyword>
<dbReference type="Pfam" id="PF12627">
    <property type="entry name" value="PolyA_pol_RNAbd"/>
    <property type="match status" value="1"/>
</dbReference>
<keyword evidence="4" id="KW-0548">Nucleotidyltransferase</keyword>
<evidence type="ECO:0000256" key="3">
    <source>
        <dbReference type="ARBA" id="ARBA00022694"/>
    </source>
</evidence>
<dbReference type="STRING" id="404380.Gbem_2894"/>
<reference evidence="13 14" key="1">
    <citation type="submission" date="2008-07" db="EMBL/GenBank/DDBJ databases">
        <title>Complete sequence of Geobacter bemidjiensis BEM.</title>
        <authorList>
            <consortium name="US DOE Joint Genome Institute"/>
            <person name="Lucas S."/>
            <person name="Copeland A."/>
            <person name="Lapidus A."/>
            <person name="Glavina del Rio T."/>
            <person name="Dalin E."/>
            <person name="Tice H."/>
            <person name="Bruce D."/>
            <person name="Goodwin L."/>
            <person name="Pitluck S."/>
            <person name="Kiss H."/>
            <person name="Brettin T."/>
            <person name="Detter J.C."/>
            <person name="Han C."/>
            <person name="Kuske C.R."/>
            <person name="Schmutz J."/>
            <person name="Larimer F."/>
            <person name="Land M."/>
            <person name="Hauser L."/>
            <person name="Kyrpides N."/>
            <person name="Lykidis A."/>
            <person name="Lovley D."/>
            <person name="Richardson P."/>
        </authorList>
    </citation>
    <scope>NUCLEOTIDE SEQUENCE [LARGE SCALE GENOMIC DNA]</scope>
    <source>
        <strain evidence="14">ATCC BAA-1014 / DSM 16622 / JCM 12645 / Bem</strain>
    </source>
</reference>
<dbReference type="RefSeq" id="WP_012531322.1">
    <property type="nucleotide sequence ID" value="NC_011146.1"/>
</dbReference>
<dbReference type="InterPro" id="IPR050124">
    <property type="entry name" value="tRNA_CCA-adding_enzyme"/>
</dbReference>
<feature type="domain" description="HD" evidence="12">
    <location>
        <begin position="230"/>
        <end position="332"/>
    </location>
</feature>
<dbReference type="KEGG" id="gbm:Gbem_2894"/>
<keyword evidence="9" id="KW-0460">Magnesium</keyword>
<dbReference type="PROSITE" id="PS51831">
    <property type="entry name" value="HD"/>
    <property type="match status" value="1"/>
</dbReference>
<dbReference type="GO" id="GO:0008033">
    <property type="term" value="P:tRNA processing"/>
    <property type="evidence" value="ECO:0007669"/>
    <property type="project" value="UniProtKB-KW"/>
</dbReference>
<evidence type="ECO:0000256" key="7">
    <source>
        <dbReference type="ARBA" id="ARBA00022800"/>
    </source>
</evidence>
<keyword evidence="10 11" id="KW-0694">RNA-binding</keyword>
<name>B5EIU2_CITBB</name>
<dbReference type="Gene3D" id="1.10.3090.10">
    <property type="entry name" value="cca-adding enzyme, domain 2"/>
    <property type="match status" value="1"/>
</dbReference>
<protein>
    <submittedName>
        <fullName evidence="13">tRNA nucleotidyltransferase, putative</fullName>
    </submittedName>
</protein>
<comment type="similarity">
    <text evidence="11">Belongs to the tRNA nucleotidyltransferase/poly(A) polymerase family.</text>
</comment>
<dbReference type="OrthoDB" id="9805698at2"/>
<dbReference type="PANTHER" id="PTHR47545:SF1">
    <property type="entry name" value="MULTIFUNCTIONAL CCA PROTEIN"/>
    <property type="match status" value="1"/>
</dbReference>
<keyword evidence="3" id="KW-0819">tRNA processing</keyword>